<evidence type="ECO:0000313" key="5">
    <source>
        <dbReference type="Proteomes" id="UP000735302"/>
    </source>
</evidence>
<dbReference type="InterPro" id="IPR016024">
    <property type="entry name" value="ARM-type_fold"/>
</dbReference>
<dbReference type="SMART" id="SM01139">
    <property type="entry name" value="Drf_FH3"/>
    <property type="match status" value="1"/>
</dbReference>
<dbReference type="InterPro" id="IPR014768">
    <property type="entry name" value="GBD/FH3_dom"/>
</dbReference>
<dbReference type="SUPFAM" id="SSF48371">
    <property type="entry name" value="ARM repeat"/>
    <property type="match status" value="1"/>
</dbReference>
<dbReference type="GO" id="GO:0031267">
    <property type="term" value="F:small GTPase binding"/>
    <property type="evidence" value="ECO:0007669"/>
    <property type="project" value="InterPro"/>
</dbReference>
<dbReference type="GO" id="GO:0030036">
    <property type="term" value="P:actin cytoskeleton organization"/>
    <property type="evidence" value="ECO:0007669"/>
    <property type="project" value="InterPro"/>
</dbReference>
<dbReference type="SUPFAM" id="SSF101447">
    <property type="entry name" value="Formin homology 2 domain (FH2 domain)"/>
    <property type="match status" value="1"/>
</dbReference>
<dbReference type="Pfam" id="PF06367">
    <property type="entry name" value="Drf_FH3"/>
    <property type="match status" value="1"/>
</dbReference>
<feature type="region of interest" description="Disordered" evidence="1">
    <location>
        <begin position="380"/>
        <end position="463"/>
    </location>
</feature>
<dbReference type="PROSITE" id="PS51444">
    <property type="entry name" value="FH2"/>
    <property type="match status" value="1"/>
</dbReference>
<dbReference type="SMART" id="SM01140">
    <property type="entry name" value="Drf_GBD"/>
    <property type="match status" value="1"/>
</dbReference>
<dbReference type="InterPro" id="IPR010473">
    <property type="entry name" value="GTPase-bd"/>
</dbReference>
<gene>
    <name evidence="4" type="ORF">PoB_000723300</name>
</gene>
<dbReference type="PANTHER" id="PTHR46345:SF8">
    <property type="entry name" value="FORMIN 3, ISOFORM B"/>
    <property type="match status" value="1"/>
</dbReference>
<accession>A0AAV3YE74</accession>
<dbReference type="Pfam" id="PF02181">
    <property type="entry name" value="FH2"/>
    <property type="match status" value="1"/>
</dbReference>
<reference evidence="4 5" key="1">
    <citation type="journal article" date="2021" name="Elife">
        <title>Chloroplast acquisition without the gene transfer in kleptoplastic sea slugs, Plakobranchus ocellatus.</title>
        <authorList>
            <person name="Maeda T."/>
            <person name="Takahashi S."/>
            <person name="Yoshida T."/>
            <person name="Shimamura S."/>
            <person name="Takaki Y."/>
            <person name="Nagai Y."/>
            <person name="Toyoda A."/>
            <person name="Suzuki Y."/>
            <person name="Arimoto A."/>
            <person name="Ishii H."/>
            <person name="Satoh N."/>
            <person name="Nishiyama T."/>
            <person name="Hasebe M."/>
            <person name="Maruyama T."/>
            <person name="Minagawa J."/>
            <person name="Obokata J."/>
            <person name="Shigenobu S."/>
        </authorList>
    </citation>
    <scope>NUCLEOTIDE SEQUENCE [LARGE SCALE GENOMIC DNA]</scope>
</reference>
<evidence type="ECO:0000256" key="1">
    <source>
        <dbReference type="SAM" id="MobiDB-lite"/>
    </source>
</evidence>
<dbReference type="Pfam" id="PF06371">
    <property type="entry name" value="Drf_GBD"/>
    <property type="match status" value="1"/>
</dbReference>
<feature type="domain" description="FH2" evidence="3">
    <location>
        <begin position="455"/>
        <end position="730"/>
    </location>
</feature>
<feature type="compositionally biased region" description="Pro residues" evidence="1">
    <location>
        <begin position="392"/>
        <end position="437"/>
    </location>
</feature>
<dbReference type="AlphaFoldDB" id="A0AAV3YE74"/>
<dbReference type="Gene3D" id="1.25.10.10">
    <property type="entry name" value="Leucine-rich Repeat Variant"/>
    <property type="match status" value="1"/>
</dbReference>
<dbReference type="PROSITE" id="PS51232">
    <property type="entry name" value="GBD_FH3"/>
    <property type="match status" value="1"/>
</dbReference>
<dbReference type="InterPro" id="IPR042201">
    <property type="entry name" value="FH2_Formin_sf"/>
</dbReference>
<feature type="domain" description="GBD/FH3" evidence="2">
    <location>
        <begin position="1"/>
        <end position="316"/>
    </location>
</feature>
<feature type="compositionally biased region" description="Polar residues" evidence="1">
    <location>
        <begin position="341"/>
        <end position="352"/>
    </location>
</feature>
<keyword evidence="5" id="KW-1185">Reference proteome</keyword>
<dbReference type="Gene3D" id="1.20.58.2220">
    <property type="entry name" value="Formin, FH2 domain"/>
    <property type="match status" value="1"/>
</dbReference>
<feature type="region of interest" description="Disordered" evidence="1">
    <location>
        <begin position="332"/>
        <end position="358"/>
    </location>
</feature>
<sequence length="730" mass="81286">MLRRKISANLHNMDLENSDPEFVISVMAIPTAQTFSSVKRKLRSCSQDWMQGFLDLQGLERLLDCVDTLALRRVTVLADALVLVECVECIKAVLNSKIGLALLVENSESCKRLIKAMDTNNAMVKKQVVELLSALCMYSPEGHRLAMDALDTFKVMKQMRYRFSLVINELKSSEMTSYKTSLMAFINCILCANQELMERTRVRSEFIGLNLLDLIPDLRNKNDEELDIQCDVFEDFKQEDDEEMASVFSDRIDIGNHRELFDIIFSKVYNTPLSDKFLIILQTLLQIDPDTRISDIQWELMEEAAQIAVFIDDKLQDTDSNPPLSLEKIITDRVARKSGSDPLSPTHPNLRNTKSEVEDSCVQTEWEHITPLFSNAVLSNGVVNGEGSSSGGPPPPPPLPGMGIPPPPPPPPGFGAPPPPPPPPGFGAPPPPPPGFGAPPFQMGGYGNQNPSLQPIPTPKPKHKMRTFNWSKIPAQSLSREDNIWKEVLGMDDQVKVEYDKIEQLFCQKTVDSSKKAEQAKPAKAPTEVNLLDMKRSMNANIFLKQFKAGNEEIVQLIKEGDTAKIGSERLRGLHKILPEKDELAMIKNYDGDTSKLGNAEKFYLLLSNLPGYETRIEGMLLKDDFRVAMDSLGPNVDVMITACNKLLDSTSLKGFLRYVLHAGNFINAGGYAGNALGFKVASLNKLMDTRANKPRVTLLHYLVEEAQKEQEDVLSFVDEIAPALAEASR</sequence>
<evidence type="ECO:0000313" key="4">
    <source>
        <dbReference type="EMBL" id="GFN80727.1"/>
    </source>
</evidence>
<protein>
    <submittedName>
        <fullName evidence="4">Inverted formin-2</fullName>
    </submittedName>
</protein>
<dbReference type="PANTHER" id="PTHR46345">
    <property type="entry name" value="INVERTED FORMIN-2"/>
    <property type="match status" value="1"/>
</dbReference>
<organism evidence="4 5">
    <name type="scientific">Plakobranchus ocellatus</name>
    <dbReference type="NCBI Taxonomy" id="259542"/>
    <lineage>
        <taxon>Eukaryota</taxon>
        <taxon>Metazoa</taxon>
        <taxon>Spiralia</taxon>
        <taxon>Lophotrochozoa</taxon>
        <taxon>Mollusca</taxon>
        <taxon>Gastropoda</taxon>
        <taxon>Heterobranchia</taxon>
        <taxon>Euthyneura</taxon>
        <taxon>Panpulmonata</taxon>
        <taxon>Sacoglossa</taxon>
        <taxon>Placobranchoidea</taxon>
        <taxon>Plakobranchidae</taxon>
        <taxon>Plakobranchus</taxon>
    </lineage>
</organism>
<name>A0AAV3YE74_9GAST</name>
<dbReference type="InterPro" id="IPR010472">
    <property type="entry name" value="FH3_dom"/>
</dbReference>
<proteinExistence type="predicted"/>
<evidence type="ECO:0000259" key="3">
    <source>
        <dbReference type="PROSITE" id="PS51444"/>
    </source>
</evidence>
<comment type="caution">
    <text evidence="4">The sequence shown here is derived from an EMBL/GenBank/DDBJ whole genome shotgun (WGS) entry which is preliminary data.</text>
</comment>
<dbReference type="SMART" id="SM00498">
    <property type="entry name" value="FH2"/>
    <property type="match status" value="1"/>
</dbReference>
<dbReference type="Gene3D" id="1.10.238.150">
    <property type="entry name" value="Formin, FH3 diaphanous domain"/>
    <property type="match status" value="1"/>
</dbReference>
<dbReference type="InterPro" id="IPR015425">
    <property type="entry name" value="FH2_Formin"/>
</dbReference>
<dbReference type="EMBL" id="BLXT01000838">
    <property type="protein sequence ID" value="GFN80727.1"/>
    <property type="molecule type" value="Genomic_DNA"/>
</dbReference>
<dbReference type="InterPro" id="IPR011989">
    <property type="entry name" value="ARM-like"/>
</dbReference>
<dbReference type="Proteomes" id="UP000735302">
    <property type="component" value="Unassembled WGS sequence"/>
</dbReference>
<evidence type="ECO:0000259" key="2">
    <source>
        <dbReference type="PROSITE" id="PS51232"/>
    </source>
</evidence>
<dbReference type="GO" id="GO:0003779">
    <property type="term" value="F:actin binding"/>
    <property type="evidence" value="ECO:0007669"/>
    <property type="project" value="InterPro"/>
</dbReference>